<feature type="transmembrane region" description="Helical" evidence="2">
    <location>
        <begin position="40"/>
        <end position="63"/>
    </location>
</feature>
<dbReference type="Proteomes" id="UP000092024">
    <property type="component" value="Unassembled WGS sequence"/>
</dbReference>
<dbReference type="InterPro" id="IPR029058">
    <property type="entry name" value="AB_hydrolase_fold"/>
</dbReference>
<feature type="transmembrane region" description="Helical" evidence="2">
    <location>
        <begin position="131"/>
        <end position="154"/>
    </location>
</feature>
<keyword evidence="2" id="KW-0812">Transmembrane</keyword>
<dbReference type="STRING" id="1844972.A7K91_23490"/>
<proteinExistence type="predicted"/>
<feature type="compositionally biased region" description="Low complexity" evidence="1">
    <location>
        <begin position="686"/>
        <end position="706"/>
    </location>
</feature>
<feature type="transmembrane region" description="Helical" evidence="2">
    <location>
        <begin position="75"/>
        <end position="100"/>
    </location>
</feature>
<organism evidence="3 4">
    <name type="scientific">Paenibacillus oryzae</name>
    <dbReference type="NCBI Taxonomy" id="1844972"/>
    <lineage>
        <taxon>Bacteria</taxon>
        <taxon>Bacillati</taxon>
        <taxon>Bacillota</taxon>
        <taxon>Bacilli</taxon>
        <taxon>Bacillales</taxon>
        <taxon>Paenibacillaceae</taxon>
        <taxon>Paenibacillus</taxon>
    </lineage>
</organism>
<evidence type="ECO:0008006" key="5">
    <source>
        <dbReference type="Google" id="ProtNLM"/>
    </source>
</evidence>
<evidence type="ECO:0000313" key="3">
    <source>
        <dbReference type="EMBL" id="OBR63072.1"/>
    </source>
</evidence>
<dbReference type="PANTHER" id="PTHR33428">
    <property type="entry name" value="CHLOROPHYLLASE-2, CHLOROPLASTIC"/>
    <property type="match status" value="1"/>
</dbReference>
<dbReference type="PANTHER" id="PTHR33428:SF14">
    <property type="entry name" value="CARBOXYLESTERASE TYPE B DOMAIN-CONTAINING PROTEIN"/>
    <property type="match status" value="1"/>
</dbReference>
<protein>
    <recommendedName>
        <fullName evidence="5">Alpha/beta hydrolase</fullName>
    </recommendedName>
</protein>
<evidence type="ECO:0000313" key="4">
    <source>
        <dbReference type="Proteomes" id="UP000092024"/>
    </source>
</evidence>
<dbReference type="Pfam" id="PF07224">
    <property type="entry name" value="Chlorophyllase"/>
    <property type="match status" value="1"/>
</dbReference>
<name>A0A1A5YBU7_9BACL</name>
<keyword evidence="2" id="KW-0472">Membrane</keyword>
<dbReference type="ESTHER" id="9bacl-a0a1a5ybu7">
    <property type="family name" value="Chlorophyllase"/>
</dbReference>
<keyword evidence="2" id="KW-1133">Transmembrane helix</keyword>
<feature type="region of interest" description="Disordered" evidence="1">
    <location>
        <begin position="649"/>
        <end position="714"/>
    </location>
</feature>
<keyword evidence="4" id="KW-1185">Reference proteome</keyword>
<dbReference type="InterPro" id="IPR017395">
    <property type="entry name" value="Chlorophyllase-like"/>
</dbReference>
<dbReference type="SUPFAM" id="SSF53474">
    <property type="entry name" value="alpha/beta-Hydrolases"/>
    <property type="match status" value="1"/>
</dbReference>
<sequence>MADNRIAIMTEGLDNRKAPWRLMMEWVKERFNKRHDREGFISRCAAFSVALFGAVAMSLQISGIPTGLGAVLDQAIFLSIAVVLGAVACYVLTVLFSFFYLPLPRRLFSLFVLVESETYVMLHYAEFGWKVSLLLSLSYTVLGLAAGSLLGILAKSGLKSWVKLGIAGVTVMLAMLLLNAFLWTGPVEWPERTAKEAILEAIALDAEDPSLPGKYNVEFFSYGSGSDRHRALFGTDITYETASVDASSYIEEWPWLRSLFWGFHQNELPLNGRVWMPAGEGEFPLALIVHGNHLMEDFSDDGYGYLGELLASKGMIAVSVDANFLNFSVWSGIPKNDMKVRAWLLLKHLQVIKNLDESGATAFSGSVDWSRVALIGHSRGGQAAAMAADWARWFDEDQELQGLEEMELSTVVAIAPVDRAVDDDYAELRDINYLTIQGAKDADVNNFYGDRQYNRVTFTGSKERFKASVYIENANHSQFNTSWGRLDERLPGGLFLNNKDLLPQNEQQKIAQVYVAAFLEATLKDEKRYMGLFQDYRSGDQWLPDATRYLSRYEGADFVEVTRFQKPAPLVEATAVQDMTVIDDESMRDRDGKVKGKTGLVLEWEEPGASFEIQLSKEAESHLEQLDGGSLVFAVSNLEWDLIAPVLEENGSNGTKKSSDDDKAPEGRAADSSKSEAQADAGVAPDTAANADSGTDAGGDAVAGTAPVIGGSGETLPPLPVVEVVLTERTGEELTLLLDDIAPIEPPSYTSFMSIGWLEGTIKNSKYGKPVEEVLRTVVAPIHLFDGAKGEGQEDSAFSPSDIKSITFRFLNGPGKIRIDEIGFLPEGGSYVHYQ</sequence>
<dbReference type="EMBL" id="LYPA01000075">
    <property type="protein sequence ID" value="OBR63072.1"/>
    <property type="molecule type" value="Genomic_DNA"/>
</dbReference>
<gene>
    <name evidence="3" type="ORF">A7K91_23490</name>
</gene>
<evidence type="ECO:0000256" key="1">
    <source>
        <dbReference type="SAM" id="MobiDB-lite"/>
    </source>
</evidence>
<feature type="transmembrane region" description="Helical" evidence="2">
    <location>
        <begin position="107"/>
        <end position="125"/>
    </location>
</feature>
<dbReference type="Gene3D" id="3.40.50.1820">
    <property type="entry name" value="alpha/beta hydrolase"/>
    <property type="match status" value="1"/>
</dbReference>
<feature type="compositionally biased region" description="Basic and acidic residues" evidence="1">
    <location>
        <begin position="657"/>
        <end position="674"/>
    </location>
</feature>
<feature type="transmembrane region" description="Helical" evidence="2">
    <location>
        <begin position="161"/>
        <end position="183"/>
    </location>
</feature>
<evidence type="ECO:0000256" key="2">
    <source>
        <dbReference type="SAM" id="Phobius"/>
    </source>
</evidence>
<reference evidence="3 4" key="1">
    <citation type="submission" date="2016-05" db="EMBL/GenBank/DDBJ databases">
        <title>Paenibacillus oryzae. sp. nov., isolated from the rice root.</title>
        <authorList>
            <person name="Zhang J."/>
            <person name="Zhang X."/>
        </authorList>
    </citation>
    <scope>NUCLEOTIDE SEQUENCE [LARGE SCALE GENOMIC DNA]</scope>
    <source>
        <strain evidence="3 4">1DrF-4</strain>
    </source>
</reference>
<accession>A0A1A5YBU7</accession>
<comment type="caution">
    <text evidence="3">The sequence shown here is derived from an EMBL/GenBank/DDBJ whole genome shotgun (WGS) entry which is preliminary data.</text>
</comment>
<dbReference type="AlphaFoldDB" id="A0A1A5YBU7"/>